<evidence type="ECO:0000313" key="1">
    <source>
        <dbReference type="EMBL" id="MDV2080146.1"/>
    </source>
</evidence>
<reference evidence="1 2" key="1">
    <citation type="submission" date="2023-10" db="EMBL/GenBank/DDBJ databases">
        <title>Characteristics and mechanism of a salt-tolerant marine origin heterotrophic nitrifying- aerobic denitrifying bacteria Marinobacter xestospongiae HN1.</title>
        <authorList>
            <person name="Qi R."/>
        </authorList>
    </citation>
    <scope>NUCLEOTIDE SEQUENCE [LARGE SCALE GENOMIC DNA]</scope>
    <source>
        <strain evidence="1 2">HN1</strain>
    </source>
</reference>
<protein>
    <submittedName>
        <fullName evidence="1">Ornithine cyclodeaminase family protein</fullName>
    </submittedName>
</protein>
<keyword evidence="2" id="KW-1185">Reference proteome</keyword>
<dbReference type="PANTHER" id="PTHR13812:SF19">
    <property type="entry name" value="KETIMINE REDUCTASE MU-CRYSTALLIN"/>
    <property type="match status" value="1"/>
</dbReference>
<proteinExistence type="predicted"/>
<dbReference type="PIRSF" id="PIRSF001439">
    <property type="entry name" value="CryM"/>
    <property type="match status" value="1"/>
</dbReference>
<dbReference type="Gene3D" id="3.40.50.720">
    <property type="entry name" value="NAD(P)-binding Rossmann-like Domain"/>
    <property type="match status" value="1"/>
</dbReference>
<dbReference type="RefSeq" id="WP_316974583.1">
    <property type="nucleotide sequence ID" value="NZ_JAWIIJ010000011.1"/>
</dbReference>
<organism evidence="1 2">
    <name type="scientific">Marinobacter xestospongiae</name>
    <dbReference type="NCBI Taxonomy" id="994319"/>
    <lineage>
        <taxon>Bacteria</taxon>
        <taxon>Pseudomonadati</taxon>
        <taxon>Pseudomonadota</taxon>
        <taxon>Gammaproteobacteria</taxon>
        <taxon>Pseudomonadales</taxon>
        <taxon>Marinobacteraceae</taxon>
        <taxon>Marinobacter</taxon>
    </lineage>
</organism>
<dbReference type="InterPro" id="IPR003462">
    <property type="entry name" value="ODC_Mu_crystall"/>
</dbReference>
<dbReference type="Pfam" id="PF02423">
    <property type="entry name" value="OCD_Mu_crystall"/>
    <property type="match status" value="1"/>
</dbReference>
<dbReference type="SUPFAM" id="SSF51735">
    <property type="entry name" value="NAD(P)-binding Rossmann-fold domains"/>
    <property type="match status" value="1"/>
</dbReference>
<dbReference type="EMBL" id="JAWIIJ010000011">
    <property type="protein sequence ID" value="MDV2080146.1"/>
    <property type="molecule type" value="Genomic_DNA"/>
</dbReference>
<dbReference type="PANTHER" id="PTHR13812">
    <property type="entry name" value="KETIMINE REDUCTASE MU-CRYSTALLIN"/>
    <property type="match status" value="1"/>
</dbReference>
<gene>
    <name evidence="1" type="ORF">RYS15_15780</name>
</gene>
<evidence type="ECO:0000313" key="2">
    <source>
        <dbReference type="Proteomes" id="UP001269819"/>
    </source>
</evidence>
<dbReference type="NCBIfam" id="NF004793">
    <property type="entry name" value="PRK06141.1"/>
    <property type="match status" value="1"/>
</dbReference>
<dbReference type="Proteomes" id="UP001269819">
    <property type="component" value="Unassembled WGS sequence"/>
</dbReference>
<dbReference type="InterPro" id="IPR036291">
    <property type="entry name" value="NAD(P)-bd_dom_sf"/>
</dbReference>
<accession>A0ABU3W147</accession>
<comment type="caution">
    <text evidence="1">The sequence shown here is derived from an EMBL/GenBank/DDBJ whole genome shotgun (WGS) entry which is preliminary data.</text>
</comment>
<dbReference type="Gene3D" id="3.30.1780.10">
    <property type="entry name" value="ornithine cyclodeaminase, domain 1"/>
    <property type="match status" value="1"/>
</dbReference>
<name>A0ABU3W147_9GAMM</name>
<sequence>MYLSADQVAACLPWEDLINALDEAFTRDIVVPIRHHHHMHVGDDPDATLLLMPAWIENEYVGVKQVNVFPGNNKRQIPGLTSHYLLSCGRTGHHLAEMDGNTITARRTAAASALASRYLSRPDAKTLLMVGSGRMATHLIPAHLAVRDIERVLVWGIDDNSVANCINTLAAEGITCEQVAVDGLAEAVAQADIVSCATLANHPLIQGDWLRPGTHLDLVGSFTPAMREADNAVMTRGSVFVDTRAGALKETGDLIDPIREGAITEQDILAEFRDLCGGHHAGRAGLSSAAEAITVFKSVGTSEEDLAAAILAYRQATRHTD</sequence>
<dbReference type="InterPro" id="IPR023401">
    <property type="entry name" value="ODC_N"/>
</dbReference>